<accession>A0A7R9BDF6</accession>
<dbReference type="EMBL" id="OA882055">
    <property type="protein sequence ID" value="CAD7272312.1"/>
    <property type="molecule type" value="Genomic_DNA"/>
</dbReference>
<dbReference type="InterPro" id="IPR013783">
    <property type="entry name" value="Ig-like_fold"/>
</dbReference>
<evidence type="ECO:0008006" key="3">
    <source>
        <dbReference type="Google" id="ProtNLM"/>
    </source>
</evidence>
<name>A0A7R9BDF6_9CRUS</name>
<sequence length="209" mass="23288">MGAERHPNFKWSALQGWDLQMCRGASEKLGVGSFVTDGLQSGIDESLFSGKMPGEIAPRGRPAWLREIAWRQLTKDFVRYLLEQTALDCPSNFPPPSLGGLPFPESHSTVVAIRGHKTSLPCDLSSPIPDDPVQLILWYREDTGSPIYTQGDQAFPLGVWDPPRGTDDPVAPMPAELDEEQTHLWRAHQEWQLALSPARGPALRDWHQS</sequence>
<protein>
    <recommendedName>
        <fullName evidence="3">Ig-like domain-containing protein</fullName>
    </recommendedName>
</protein>
<keyword evidence="2" id="KW-1185">Reference proteome</keyword>
<evidence type="ECO:0000313" key="1">
    <source>
        <dbReference type="EMBL" id="CAD7272312.1"/>
    </source>
</evidence>
<proteinExistence type="predicted"/>
<dbReference type="EMBL" id="CAJPEX010000018">
    <property type="protein sequence ID" value="CAG0912464.1"/>
    <property type="molecule type" value="Genomic_DNA"/>
</dbReference>
<dbReference type="Gene3D" id="2.60.40.10">
    <property type="entry name" value="Immunoglobulins"/>
    <property type="match status" value="1"/>
</dbReference>
<dbReference type="OrthoDB" id="6376080at2759"/>
<reference evidence="1" key="1">
    <citation type="submission" date="2020-11" db="EMBL/GenBank/DDBJ databases">
        <authorList>
            <person name="Tran Van P."/>
        </authorList>
    </citation>
    <scope>NUCLEOTIDE SEQUENCE</scope>
</reference>
<gene>
    <name evidence="1" type="ORF">NMOB1V02_LOCUS254</name>
</gene>
<dbReference type="AlphaFoldDB" id="A0A7R9BDF6"/>
<organism evidence="1">
    <name type="scientific">Notodromas monacha</name>
    <dbReference type="NCBI Taxonomy" id="399045"/>
    <lineage>
        <taxon>Eukaryota</taxon>
        <taxon>Metazoa</taxon>
        <taxon>Ecdysozoa</taxon>
        <taxon>Arthropoda</taxon>
        <taxon>Crustacea</taxon>
        <taxon>Oligostraca</taxon>
        <taxon>Ostracoda</taxon>
        <taxon>Podocopa</taxon>
        <taxon>Podocopida</taxon>
        <taxon>Cypridocopina</taxon>
        <taxon>Cypridoidea</taxon>
        <taxon>Cyprididae</taxon>
        <taxon>Notodromas</taxon>
    </lineage>
</organism>
<dbReference type="Proteomes" id="UP000678499">
    <property type="component" value="Unassembled WGS sequence"/>
</dbReference>
<evidence type="ECO:0000313" key="2">
    <source>
        <dbReference type="Proteomes" id="UP000678499"/>
    </source>
</evidence>